<comment type="caution">
    <text evidence="3">The sequence shown here is derived from an EMBL/GenBank/DDBJ whole genome shotgun (WGS) entry which is preliminary data.</text>
</comment>
<organism evidence="3 4">
    <name type="scientific">Symbiodinium microadriaticum</name>
    <name type="common">Dinoflagellate</name>
    <name type="synonym">Zooxanthella microadriatica</name>
    <dbReference type="NCBI Taxonomy" id="2951"/>
    <lineage>
        <taxon>Eukaryota</taxon>
        <taxon>Sar</taxon>
        <taxon>Alveolata</taxon>
        <taxon>Dinophyceae</taxon>
        <taxon>Suessiales</taxon>
        <taxon>Symbiodiniaceae</taxon>
        <taxon>Symbiodinium</taxon>
    </lineage>
</organism>
<dbReference type="Proteomes" id="UP000186817">
    <property type="component" value="Unassembled WGS sequence"/>
</dbReference>
<keyword evidence="4" id="KW-1185">Reference proteome</keyword>
<feature type="region of interest" description="Disordered" evidence="1">
    <location>
        <begin position="261"/>
        <end position="318"/>
    </location>
</feature>
<protein>
    <submittedName>
        <fullName evidence="3">Uncharacterized protein</fullName>
    </submittedName>
</protein>
<keyword evidence="2" id="KW-0812">Transmembrane</keyword>
<dbReference type="EMBL" id="LSRX01000160">
    <property type="protein sequence ID" value="OLQ06438.1"/>
    <property type="molecule type" value="Genomic_DNA"/>
</dbReference>
<evidence type="ECO:0000256" key="2">
    <source>
        <dbReference type="SAM" id="Phobius"/>
    </source>
</evidence>
<feature type="region of interest" description="Disordered" evidence="1">
    <location>
        <begin position="1126"/>
        <end position="1166"/>
    </location>
</feature>
<reference evidence="3 4" key="1">
    <citation type="submission" date="2016-02" db="EMBL/GenBank/DDBJ databases">
        <title>Genome analysis of coral dinoflagellate symbionts highlights evolutionary adaptations to a symbiotic lifestyle.</title>
        <authorList>
            <person name="Aranda M."/>
            <person name="Li Y."/>
            <person name="Liew Y.J."/>
            <person name="Baumgarten S."/>
            <person name="Simakov O."/>
            <person name="Wilson M."/>
            <person name="Piel J."/>
            <person name="Ashoor H."/>
            <person name="Bougouffa S."/>
            <person name="Bajic V.B."/>
            <person name="Ryu T."/>
            <person name="Ravasi T."/>
            <person name="Bayer T."/>
            <person name="Micklem G."/>
            <person name="Kim H."/>
            <person name="Bhak J."/>
            <person name="Lajeunesse T.C."/>
            <person name="Voolstra C.R."/>
        </authorList>
    </citation>
    <scope>NUCLEOTIDE SEQUENCE [LARGE SCALE GENOMIC DNA]</scope>
    <source>
        <strain evidence="3 4">CCMP2467</strain>
    </source>
</reference>
<dbReference type="OrthoDB" id="10304381at2759"/>
<accession>A0A1Q9EGD6</accession>
<sequence>MVWKAAWSVILGLFFAGIALLYIGYEAPHTSSSKPFLASQAARRESQGSETVSVWPRNSVGSEIARPASREHATLYEEGSTGIGGGEPTAEQLAQRHANMIHRLSKRIAGDVRAKEALKTALTQWTASLGHHLAALVPRIQAISQKLDDDLSEACQEMQTAAVLSATSQEKIQHAQAQLGPTWTALQEQEIYRIAGALRAFGAVQPSAQPIPHISGLDGGVTTSTVPLLGRGLEANPAPLQGLMSPMSSSSTLTLGKAAPAMGSGMATATTSFPESRVSRWQKRPAKSGSDRPGKSPRRDVQPPWSHVATGRTLEGIPRTAATEIEEDVELIPDLTQPSEPPSWFTAWLQVISFAVSQGSDLIGELASNAEQNSMLPLHPDSQLEDATVAQAHVLWLELGQMVATPNEGSMAGLYARLRDFLQMVRLCPNALPRVQQGLVLALQVTLGNILDPYSYAPSTAQEWLYPSLLLEHGGEVTVVVASLPIVPDFPGRALEVSICRAIGRQAAEWECYRLLEALPALPPEQYVLRRTSVSWHLSIVPVDLRPIGGPISLAYADRVMPCGAIAHMAIADQPALGCPEDFLCRTSQGWFAPDAALLLLPHCDAFQVWPLQLAQAAPPPTTLSLLRQSSGSELFAESLEPTEGAERASTDDFVGQGVIIASNGLVYVTITAFADQDSIRSNALFAYLGPSGLGIEYGGLTHFARVLPPLPALPAVQFVAGNCDGHAQPSVVDFRAIQGSLQVCCTEPDATPAQRIEAAIQGSGEPDPANPVIARLSQGLLQALHREQAVSPFVPLTAPPPTPLVVLPRRPNVGTGWGDEVLLTAADLGLVRLKVKLGLDYARARLLGWRPGLVLTEAAIGTLAVVGSGGYLLSRFPSLALLTVVYASLDAYYCRAAVVAVPPGYLDWARLAQLALDHFGADIFRRNAFSIQHQSYVFSYGTNVPMPSHGAILHLVRSIQAPSTSFSTWENVPETVGMLHFEYDICEGPGGERCLQPDFAADNSGTTLSHASMPASTRPATAPSALLTRQVNEVVAQVETLTLRLETAGILPASTDPAAAAWEEEQATSGDGTSASWIPVDEAQSGSSQACQQLSPVVGLFIGWHVRKPGLGLLLGYILLVRGDGDECSSEDSPEPPSSPDLTEVQPPTPVTVPPNGGHGVNEPDAIVRPSDSDLARTSIPRVETAFVGAPAFDLATIPALQRRVAAALAEVDTEAFSRPFLPAGCPVVMHNPFTARGALRILCLQRIITREPEIGWATLEEEGSPGPMGSLPCAVQPPLSNPAPVLLLLFPPGLGSVDGGLMLKLESLLLCAAVGSYRCRVGVLLQEEDRPMRVFHQVLQPELSVDDAYIALSGAAVDWRNGDVLLAWEWHDSTTSPIAPSLGSHPLGTMAA</sequence>
<keyword evidence="2" id="KW-0472">Membrane</keyword>
<name>A0A1Q9EGD6_SYMMI</name>
<gene>
    <name evidence="3" type="ORF">AK812_SmicGene10271</name>
</gene>
<keyword evidence="2" id="KW-1133">Transmembrane helix</keyword>
<evidence type="ECO:0000313" key="4">
    <source>
        <dbReference type="Proteomes" id="UP000186817"/>
    </source>
</evidence>
<proteinExistence type="predicted"/>
<feature type="compositionally biased region" description="Polar residues" evidence="1">
    <location>
        <begin position="1068"/>
        <end position="1077"/>
    </location>
</feature>
<evidence type="ECO:0000313" key="3">
    <source>
        <dbReference type="EMBL" id="OLQ06438.1"/>
    </source>
</evidence>
<feature type="compositionally biased region" description="Basic and acidic residues" evidence="1">
    <location>
        <begin position="289"/>
        <end position="301"/>
    </location>
</feature>
<feature type="region of interest" description="Disordered" evidence="1">
    <location>
        <begin position="1059"/>
        <end position="1085"/>
    </location>
</feature>
<feature type="transmembrane region" description="Helical" evidence="2">
    <location>
        <begin position="6"/>
        <end position="25"/>
    </location>
</feature>
<evidence type="ECO:0000256" key="1">
    <source>
        <dbReference type="SAM" id="MobiDB-lite"/>
    </source>
</evidence>